<dbReference type="Gene3D" id="3.40.462.20">
    <property type="match status" value="1"/>
</dbReference>
<dbReference type="Pfam" id="PF01565">
    <property type="entry name" value="FAD_binding_4"/>
    <property type="match status" value="1"/>
</dbReference>
<dbReference type="AlphaFoldDB" id="A0A2G3A703"/>
<proteinExistence type="predicted"/>
<evidence type="ECO:0000313" key="4">
    <source>
        <dbReference type="Proteomes" id="UP000222542"/>
    </source>
</evidence>
<dbReference type="Gene3D" id="3.30.465.10">
    <property type="match status" value="1"/>
</dbReference>
<dbReference type="PROSITE" id="PS51387">
    <property type="entry name" value="FAD_PCMH"/>
    <property type="match status" value="1"/>
</dbReference>
<dbReference type="InterPro" id="IPR036318">
    <property type="entry name" value="FAD-bd_PCMH-like_sf"/>
</dbReference>
<dbReference type="InterPro" id="IPR016167">
    <property type="entry name" value="FAD-bd_PCMH_sub1"/>
</dbReference>
<comment type="caution">
    <text evidence="3">The sequence shown here is derived from an EMBL/GenBank/DDBJ whole genome shotgun (WGS) entry which is preliminary data.</text>
</comment>
<dbReference type="InterPro" id="IPR016169">
    <property type="entry name" value="FAD-bd_PCMH_sub2"/>
</dbReference>
<reference evidence="3 4" key="1">
    <citation type="journal article" date="2014" name="Nat. Genet.">
        <title>Genome sequence of the hot pepper provides insights into the evolution of pungency in Capsicum species.</title>
        <authorList>
            <person name="Kim S."/>
            <person name="Park M."/>
            <person name="Yeom S.I."/>
            <person name="Kim Y.M."/>
            <person name="Lee J.M."/>
            <person name="Lee H.A."/>
            <person name="Seo E."/>
            <person name="Choi J."/>
            <person name="Cheong K."/>
            <person name="Kim K.T."/>
            <person name="Jung K."/>
            <person name="Lee G.W."/>
            <person name="Oh S.K."/>
            <person name="Bae C."/>
            <person name="Kim S.B."/>
            <person name="Lee H.Y."/>
            <person name="Kim S.Y."/>
            <person name="Kim M.S."/>
            <person name="Kang B.C."/>
            <person name="Jo Y.D."/>
            <person name="Yang H.B."/>
            <person name="Jeong H.J."/>
            <person name="Kang W.H."/>
            <person name="Kwon J.K."/>
            <person name="Shin C."/>
            <person name="Lim J.Y."/>
            <person name="Park J.H."/>
            <person name="Huh J.H."/>
            <person name="Kim J.S."/>
            <person name="Kim B.D."/>
            <person name="Cohen O."/>
            <person name="Paran I."/>
            <person name="Suh M.C."/>
            <person name="Lee S.B."/>
            <person name="Kim Y.K."/>
            <person name="Shin Y."/>
            <person name="Noh S.J."/>
            <person name="Park J."/>
            <person name="Seo Y.S."/>
            <person name="Kwon S.Y."/>
            <person name="Kim H.A."/>
            <person name="Park J.M."/>
            <person name="Kim H.J."/>
            <person name="Choi S.B."/>
            <person name="Bosland P.W."/>
            <person name="Reeves G."/>
            <person name="Jo S.H."/>
            <person name="Lee B.W."/>
            <person name="Cho H.T."/>
            <person name="Choi H.S."/>
            <person name="Lee M.S."/>
            <person name="Yu Y."/>
            <person name="Do Choi Y."/>
            <person name="Park B.S."/>
            <person name="van Deynze A."/>
            <person name="Ashrafi H."/>
            <person name="Hill T."/>
            <person name="Kim W.T."/>
            <person name="Pai H.S."/>
            <person name="Ahn H.K."/>
            <person name="Yeam I."/>
            <person name="Giovannoni J.J."/>
            <person name="Rose J.K."/>
            <person name="Sorensen I."/>
            <person name="Lee S.J."/>
            <person name="Kim R.W."/>
            <person name="Choi I.Y."/>
            <person name="Choi B.S."/>
            <person name="Lim J.S."/>
            <person name="Lee Y.H."/>
            <person name="Choi D."/>
        </authorList>
    </citation>
    <scope>NUCLEOTIDE SEQUENCE [LARGE SCALE GENOMIC DNA]</scope>
    <source>
        <strain evidence="4">cv. CM334</strain>
    </source>
</reference>
<evidence type="ECO:0000313" key="3">
    <source>
        <dbReference type="EMBL" id="PHT90039.1"/>
    </source>
</evidence>
<gene>
    <name evidence="3" type="ORF">T459_05152</name>
</gene>
<sequence length="712" mass="79876">MTSNFKRIKPSIIFTPSDESQIQAAIHCSKKHDLQIRIRGGGHDYEGLSYISETPFVIIDLRNLRSISIDTEDKTAWIQAGATLGEVYYRIAEKSKTLAFVGGVCPTVGVGGHFSGGGYGMMSRKFGTAADNIIDAKLIDANGLIHDRESMGEDLFWAIRGGGGTSFGLIISWKVKLLNIPEKVTVFNVTRTLEQNATQLVYKWQYIAHKVDDSLLLRLFLRSSQSPFRPGQRTVYAFFTTLFLGGVDELLPEMQKSFPELGLVKEDCIEMTWIKSILFFAGFPSGTPIELLPIYWKFTTNQTEFFKGKSDYVQRPISIDGLEGIWKLFNQVGENAAELQFSPYGGELSDFSESETPFPHRDGNIFMIHYSVNWEKMESSEKHLSWIRKLYQYMASYVSKSPRAAYFNYRDLDLGVNNKGNTSHAQARIWVEEKVMVHKDTEIVVTNQIGGLGNENLGANEEIQNLRQQMIKMHRAWANGLSSPSFFADNLKYFSSLPPVSHAQFPIFVDTTQYASGSTPGQEYPNTSNVHFLTPQHKTTTCSAPPTIHVFAEAPPPEAPNFEVYPPVVAPHSASEPVLNISSDQYYAPVPTFKSVGPYGYTHPPEFHPNTEKPVMTEEKEEMTKKLRSLKLAMKNLQGLGGYRSVSYKDLCMFPGVNLSLGFKMPKFEKYDGHGDPMVHLRRYCSQLRGVGGKEKLPMAYFGESLSGLASE</sequence>
<dbReference type="InterPro" id="IPR006094">
    <property type="entry name" value="Oxid_FAD_bind_N"/>
</dbReference>
<dbReference type="EMBL" id="AYRZ02000002">
    <property type="protein sequence ID" value="PHT90039.1"/>
    <property type="molecule type" value="Genomic_DNA"/>
</dbReference>
<keyword evidence="4" id="KW-1185">Reference proteome</keyword>
<dbReference type="PANTHER" id="PTHR32448">
    <property type="entry name" value="OS08G0158400 PROTEIN"/>
    <property type="match status" value="1"/>
</dbReference>
<reference evidence="3 4" key="2">
    <citation type="journal article" date="2017" name="Genome Biol.">
        <title>New reference genome sequences of hot pepper reveal the massive evolution of plant disease-resistance genes by retroduplication.</title>
        <authorList>
            <person name="Kim S."/>
            <person name="Park J."/>
            <person name="Yeom S.I."/>
            <person name="Kim Y.M."/>
            <person name="Seo E."/>
            <person name="Kim K.T."/>
            <person name="Kim M.S."/>
            <person name="Lee J.M."/>
            <person name="Cheong K."/>
            <person name="Shin H.S."/>
            <person name="Kim S.B."/>
            <person name="Han K."/>
            <person name="Lee J."/>
            <person name="Park M."/>
            <person name="Lee H.A."/>
            <person name="Lee H.Y."/>
            <person name="Lee Y."/>
            <person name="Oh S."/>
            <person name="Lee J.H."/>
            <person name="Choi E."/>
            <person name="Choi E."/>
            <person name="Lee S.E."/>
            <person name="Jeon J."/>
            <person name="Kim H."/>
            <person name="Choi G."/>
            <person name="Song H."/>
            <person name="Lee J."/>
            <person name="Lee S.C."/>
            <person name="Kwon J.K."/>
            <person name="Lee H.Y."/>
            <person name="Koo N."/>
            <person name="Hong Y."/>
            <person name="Kim R.W."/>
            <person name="Kang W.H."/>
            <person name="Huh J.H."/>
            <person name="Kang B.C."/>
            <person name="Yang T.J."/>
            <person name="Lee Y.H."/>
            <person name="Bennetzen J.L."/>
            <person name="Choi D."/>
        </authorList>
    </citation>
    <scope>NUCLEOTIDE SEQUENCE [LARGE SCALE GENOMIC DNA]</scope>
    <source>
        <strain evidence="4">cv. CM334</strain>
    </source>
</reference>
<dbReference type="Gene3D" id="3.30.43.10">
    <property type="entry name" value="Uridine Diphospho-n-acetylenolpyruvylglucosamine Reductase, domain 2"/>
    <property type="match status" value="1"/>
</dbReference>
<evidence type="ECO:0000256" key="1">
    <source>
        <dbReference type="ARBA" id="ARBA00001974"/>
    </source>
</evidence>
<evidence type="ECO:0000259" key="2">
    <source>
        <dbReference type="PROSITE" id="PS51387"/>
    </source>
</evidence>
<dbReference type="InterPro" id="IPR016166">
    <property type="entry name" value="FAD-bd_PCMH"/>
</dbReference>
<protein>
    <recommendedName>
        <fullName evidence="2">FAD-binding PCMH-type domain-containing protein</fullName>
    </recommendedName>
</protein>
<accession>A0A2G3A703</accession>
<dbReference type="SUPFAM" id="SSF56176">
    <property type="entry name" value="FAD-binding/transporter-associated domain-like"/>
    <property type="match status" value="1"/>
</dbReference>
<dbReference type="GO" id="GO:0071949">
    <property type="term" value="F:FAD binding"/>
    <property type="evidence" value="ECO:0007669"/>
    <property type="project" value="InterPro"/>
</dbReference>
<dbReference type="Proteomes" id="UP000222542">
    <property type="component" value="Unassembled WGS sequence"/>
</dbReference>
<organism evidence="3 4">
    <name type="scientific">Capsicum annuum</name>
    <name type="common">Capsicum pepper</name>
    <dbReference type="NCBI Taxonomy" id="4072"/>
    <lineage>
        <taxon>Eukaryota</taxon>
        <taxon>Viridiplantae</taxon>
        <taxon>Streptophyta</taxon>
        <taxon>Embryophyta</taxon>
        <taxon>Tracheophyta</taxon>
        <taxon>Spermatophyta</taxon>
        <taxon>Magnoliopsida</taxon>
        <taxon>eudicotyledons</taxon>
        <taxon>Gunneridae</taxon>
        <taxon>Pentapetalae</taxon>
        <taxon>asterids</taxon>
        <taxon>lamiids</taxon>
        <taxon>Solanales</taxon>
        <taxon>Solanaceae</taxon>
        <taxon>Solanoideae</taxon>
        <taxon>Capsiceae</taxon>
        <taxon>Capsicum</taxon>
    </lineage>
</organism>
<feature type="domain" description="FAD-binding PCMH-type" evidence="2">
    <location>
        <begin position="6"/>
        <end position="180"/>
    </location>
</feature>
<dbReference type="STRING" id="4072.A0A2G3A703"/>
<comment type="cofactor">
    <cofactor evidence="1">
        <name>FAD</name>
        <dbReference type="ChEBI" id="CHEBI:57692"/>
    </cofactor>
</comment>
<dbReference type="Gramene" id="PHT90039">
    <property type="protein sequence ID" value="PHT90039"/>
    <property type="gene ID" value="T459_05152"/>
</dbReference>
<name>A0A2G3A703_CAPAN</name>